<feature type="compositionally biased region" description="Low complexity" evidence="1">
    <location>
        <begin position="119"/>
        <end position="136"/>
    </location>
</feature>
<name>A0A9W7D049_9STRA</name>
<comment type="caution">
    <text evidence="3">The sequence shown here is derived from an EMBL/GenBank/DDBJ whole genome shotgun (WGS) entry which is preliminary data.</text>
</comment>
<gene>
    <name evidence="3" type="ORF">Pfra01_002086900</name>
</gene>
<dbReference type="EMBL" id="BSXT01002920">
    <property type="protein sequence ID" value="GMF51552.1"/>
    <property type="molecule type" value="Genomic_DNA"/>
</dbReference>
<dbReference type="AlphaFoldDB" id="A0A9W7D049"/>
<accession>A0A9W7D049</accession>
<dbReference type="Proteomes" id="UP001165121">
    <property type="component" value="Unassembled WGS sequence"/>
</dbReference>
<evidence type="ECO:0000256" key="2">
    <source>
        <dbReference type="SAM" id="SignalP"/>
    </source>
</evidence>
<sequence length="136" mass="14266">MYPLVRVALMWRLTECVALLQEGEAAIRASGVAAAGLGRATSVLEALTGAQMTLCTTATYTGPSNQAATISAPALPKCNRPKGSKIKPKAGQPAAKQSRSIERQRRKTAAPLRGAALTKSSPKKLLPLRSPNPFEG</sequence>
<evidence type="ECO:0000313" key="3">
    <source>
        <dbReference type="EMBL" id="GMF51552.1"/>
    </source>
</evidence>
<organism evidence="3 4">
    <name type="scientific">Phytophthora fragariaefolia</name>
    <dbReference type="NCBI Taxonomy" id="1490495"/>
    <lineage>
        <taxon>Eukaryota</taxon>
        <taxon>Sar</taxon>
        <taxon>Stramenopiles</taxon>
        <taxon>Oomycota</taxon>
        <taxon>Peronosporomycetes</taxon>
        <taxon>Peronosporales</taxon>
        <taxon>Peronosporaceae</taxon>
        <taxon>Phytophthora</taxon>
    </lineage>
</organism>
<feature type="signal peptide" evidence="2">
    <location>
        <begin position="1"/>
        <end position="18"/>
    </location>
</feature>
<reference evidence="3" key="1">
    <citation type="submission" date="2023-04" db="EMBL/GenBank/DDBJ databases">
        <title>Phytophthora fragariaefolia NBRC 109709.</title>
        <authorList>
            <person name="Ichikawa N."/>
            <person name="Sato H."/>
            <person name="Tonouchi N."/>
        </authorList>
    </citation>
    <scope>NUCLEOTIDE SEQUENCE</scope>
    <source>
        <strain evidence="3">NBRC 109709</strain>
    </source>
</reference>
<evidence type="ECO:0000313" key="4">
    <source>
        <dbReference type="Proteomes" id="UP001165121"/>
    </source>
</evidence>
<protein>
    <submittedName>
        <fullName evidence="3">Unnamed protein product</fullName>
    </submittedName>
</protein>
<keyword evidence="4" id="KW-1185">Reference proteome</keyword>
<feature type="chain" id="PRO_5040763950" evidence="2">
    <location>
        <begin position="19"/>
        <end position="136"/>
    </location>
</feature>
<proteinExistence type="predicted"/>
<evidence type="ECO:0000256" key="1">
    <source>
        <dbReference type="SAM" id="MobiDB-lite"/>
    </source>
</evidence>
<feature type="compositionally biased region" description="Basic residues" evidence="1">
    <location>
        <begin position="79"/>
        <end position="88"/>
    </location>
</feature>
<feature type="region of interest" description="Disordered" evidence="1">
    <location>
        <begin position="71"/>
        <end position="136"/>
    </location>
</feature>
<keyword evidence="2" id="KW-0732">Signal</keyword>